<comment type="caution">
    <text evidence="1">The sequence shown here is derived from an EMBL/GenBank/DDBJ whole genome shotgun (WGS) entry which is preliminary data.</text>
</comment>
<name>A0ACC1H8U2_9FUNG</name>
<feature type="non-terminal residue" evidence="1">
    <location>
        <position position="93"/>
    </location>
</feature>
<dbReference type="Proteomes" id="UP001145114">
    <property type="component" value="Unassembled WGS sequence"/>
</dbReference>
<evidence type="ECO:0000313" key="2">
    <source>
        <dbReference type="Proteomes" id="UP001145114"/>
    </source>
</evidence>
<dbReference type="EMBL" id="JAMZIH010007719">
    <property type="protein sequence ID" value="KAJ1672860.1"/>
    <property type="molecule type" value="Genomic_DNA"/>
</dbReference>
<proteinExistence type="predicted"/>
<protein>
    <submittedName>
        <fullName evidence="1">Uncharacterized protein</fullName>
    </submittedName>
</protein>
<evidence type="ECO:0000313" key="1">
    <source>
        <dbReference type="EMBL" id="KAJ1672860.1"/>
    </source>
</evidence>
<sequence>MKQRPLSPASSNYPTKRMSSLELRRSEHSDNAMSDGHTTVDGHNDNSNNTGHRVRRASTSEAPTLISDSPQDNGNKQQQQEDSPPILDITKVN</sequence>
<organism evidence="1 2">
    <name type="scientific">Spiromyces aspiralis</name>
    <dbReference type="NCBI Taxonomy" id="68401"/>
    <lineage>
        <taxon>Eukaryota</taxon>
        <taxon>Fungi</taxon>
        <taxon>Fungi incertae sedis</taxon>
        <taxon>Zoopagomycota</taxon>
        <taxon>Kickxellomycotina</taxon>
        <taxon>Kickxellomycetes</taxon>
        <taxon>Kickxellales</taxon>
        <taxon>Kickxellaceae</taxon>
        <taxon>Spiromyces</taxon>
    </lineage>
</organism>
<accession>A0ACC1H8U2</accession>
<reference evidence="1" key="1">
    <citation type="submission" date="2022-06" db="EMBL/GenBank/DDBJ databases">
        <title>Phylogenomic reconstructions and comparative analyses of Kickxellomycotina fungi.</title>
        <authorList>
            <person name="Reynolds N.K."/>
            <person name="Stajich J.E."/>
            <person name="Barry K."/>
            <person name="Grigoriev I.V."/>
            <person name="Crous P."/>
            <person name="Smith M.E."/>
        </authorList>
    </citation>
    <scope>NUCLEOTIDE SEQUENCE</scope>
    <source>
        <strain evidence="1">RSA 2271</strain>
    </source>
</reference>
<keyword evidence="2" id="KW-1185">Reference proteome</keyword>
<gene>
    <name evidence="1" type="ORF">EV182_006346</name>
</gene>